<dbReference type="GO" id="GO:0022625">
    <property type="term" value="C:cytosolic large ribosomal subunit"/>
    <property type="evidence" value="ECO:0007669"/>
    <property type="project" value="TreeGrafter"/>
</dbReference>
<dbReference type="GO" id="GO:0003735">
    <property type="term" value="F:structural constituent of ribosome"/>
    <property type="evidence" value="ECO:0007669"/>
    <property type="project" value="InterPro"/>
</dbReference>
<keyword evidence="5 7" id="KW-0689">Ribosomal protein</keyword>
<dbReference type="AlphaFoldDB" id="A0A6J4U2U2"/>
<dbReference type="HAMAP" id="MF_00736">
    <property type="entry name" value="Ribosomal_uL11"/>
    <property type="match status" value="1"/>
</dbReference>
<dbReference type="PANTHER" id="PTHR11661">
    <property type="entry name" value="60S RIBOSOMAL PROTEIN L12"/>
    <property type="match status" value="1"/>
</dbReference>
<dbReference type="PROSITE" id="PS00359">
    <property type="entry name" value="RIBOSOMAL_L11"/>
    <property type="match status" value="1"/>
</dbReference>
<proteinExistence type="inferred from homology"/>
<evidence type="ECO:0000256" key="3">
    <source>
        <dbReference type="ARBA" id="ARBA00022730"/>
    </source>
</evidence>
<keyword evidence="4 7" id="KW-0694">RNA-binding</keyword>
<evidence type="ECO:0000256" key="2">
    <source>
        <dbReference type="ARBA" id="ARBA00022481"/>
    </source>
</evidence>
<dbReference type="PANTHER" id="PTHR11661:SF1">
    <property type="entry name" value="LARGE RIBOSOMAL SUBUNIT PROTEIN UL11M"/>
    <property type="match status" value="1"/>
</dbReference>
<comment type="subunit">
    <text evidence="7">Part of the ribosomal stalk of the 50S ribosomal subunit. Interacts with L10 and the large rRNA to form the base of the stalk. L10 forms an elongated spine to which L12 dimers bind in a sequential fashion forming a multimeric L10(L12)X complex.</text>
</comment>
<dbReference type="InterPro" id="IPR020784">
    <property type="entry name" value="Ribosomal_uL11_N"/>
</dbReference>
<feature type="domain" description="Large ribosomal subunit protein uL11 C-terminal" evidence="10">
    <location>
        <begin position="74"/>
        <end position="142"/>
    </location>
</feature>
<reference evidence="12" key="1">
    <citation type="submission" date="2020-02" db="EMBL/GenBank/DDBJ databases">
        <authorList>
            <person name="Meier V. D."/>
        </authorList>
    </citation>
    <scope>NUCLEOTIDE SEQUENCE</scope>
    <source>
        <strain evidence="12">AVDCRST_MAG05</strain>
    </source>
</reference>
<evidence type="ECO:0000256" key="9">
    <source>
        <dbReference type="RuleBase" id="RU003979"/>
    </source>
</evidence>
<dbReference type="InterPro" id="IPR036769">
    <property type="entry name" value="Ribosomal_uL11_C_sf"/>
</dbReference>
<dbReference type="InterPro" id="IPR020785">
    <property type="entry name" value="Ribosomal_uL11_CS"/>
</dbReference>
<protein>
    <recommendedName>
        <fullName evidence="7">Large ribosomal subunit protein uL11</fullName>
    </recommendedName>
</protein>
<dbReference type="InterPro" id="IPR006519">
    <property type="entry name" value="Ribosomal_uL11_bac-typ"/>
</dbReference>
<dbReference type="InterPro" id="IPR036796">
    <property type="entry name" value="Ribosomal_uL11_N_sf"/>
</dbReference>
<comment type="PTM">
    <text evidence="7 9">One or more lysine residues are methylated.</text>
</comment>
<keyword evidence="3 7" id="KW-0699">rRNA-binding</keyword>
<accession>A0A6J4U2U2</accession>
<feature type="domain" description="Large ribosomal subunit protein uL11 N-terminal" evidence="11">
    <location>
        <begin position="12"/>
        <end position="69"/>
    </location>
</feature>
<dbReference type="NCBIfam" id="TIGR01632">
    <property type="entry name" value="L11_bact"/>
    <property type="match status" value="1"/>
</dbReference>
<dbReference type="GO" id="GO:0070180">
    <property type="term" value="F:large ribosomal subunit rRNA binding"/>
    <property type="evidence" value="ECO:0007669"/>
    <property type="project" value="UniProtKB-UniRule"/>
</dbReference>
<evidence type="ECO:0000313" key="12">
    <source>
        <dbReference type="EMBL" id="CAA9537870.1"/>
    </source>
</evidence>
<name>A0A6J4U2U2_9ACTN</name>
<evidence type="ECO:0000259" key="11">
    <source>
        <dbReference type="Pfam" id="PF03946"/>
    </source>
</evidence>
<organism evidence="12">
    <name type="scientific">uncultured Rubrobacteraceae bacterium</name>
    <dbReference type="NCBI Taxonomy" id="349277"/>
    <lineage>
        <taxon>Bacteria</taxon>
        <taxon>Bacillati</taxon>
        <taxon>Actinomycetota</taxon>
        <taxon>Rubrobacteria</taxon>
        <taxon>Rubrobacterales</taxon>
        <taxon>Rubrobacteraceae</taxon>
        <taxon>environmental samples</taxon>
    </lineage>
</organism>
<sequence length="144" mass="15459">MGRGRKREIRRVKLELEAGRATPAPPVGRDLGPHGVNLAEFCKRYNDATAGQGGRILPALVRIFEDRSFSIEIKTPLTSALLREAAGVERGSGSPNGRPVGTVTRDQLRRIAEIKLPDMNAASVEGAMRTIEGTARSMGVKVVG</sequence>
<evidence type="ECO:0000256" key="4">
    <source>
        <dbReference type="ARBA" id="ARBA00022884"/>
    </source>
</evidence>
<evidence type="ECO:0000259" key="10">
    <source>
        <dbReference type="Pfam" id="PF00298"/>
    </source>
</evidence>
<dbReference type="Gene3D" id="3.30.1550.10">
    <property type="entry name" value="Ribosomal protein L11/L12, N-terminal domain"/>
    <property type="match status" value="1"/>
</dbReference>
<evidence type="ECO:0000256" key="6">
    <source>
        <dbReference type="ARBA" id="ARBA00023274"/>
    </source>
</evidence>
<dbReference type="InterPro" id="IPR000911">
    <property type="entry name" value="Ribosomal_uL11"/>
</dbReference>
<dbReference type="EMBL" id="CADCVM010000537">
    <property type="protein sequence ID" value="CAA9537870.1"/>
    <property type="molecule type" value="Genomic_DNA"/>
</dbReference>
<dbReference type="SMART" id="SM00649">
    <property type="entry name" value="RL11"/>
    <property type="match status" value="1"/>
</dbReference>
<gene>
    <name evidence="7" type="primary">rplK</name>
    <name evidence="12" type="ORF">AVDCRST_MAG05-5066</name>
</gene>
<evidence type="ECO:0000256" key="8">
    <source>
        <dbReference type="RuleBase" id="RU003978"/>
    </source>
</evidence>
<dbReference type="SUPFAM" id="SSF54747">
    <property type="entry name" value="Ribosomal L11/L12e N-terminal domain"/>
    <property type="match status" value="1"/>
</dbReference>
<evidence type="ECO:0000256" key="1">
    <source>
        <dbReference type="ARBA" id="ARBA00010537"/>
    </source>
</evidence>
<dbReference type="SUPFAM" id="SSF46906">
    <property type="entry name" value="Ribosomal protein L11, C-terminal domain"/>
    <property type="match status" value="1"/>
</dbReference>
<keyword evidence="2 7" id="KW-0488">Methylation</keyword>
<evidence type="ECO:0000256" key="7">
    <source>
        <dbReference type="HAMAP-Rule" id="MF_00736"/>
    </source>
</evidence>
<dbReference type="Pfam" id="PF03946">
    <property type="entry name" value="Ribosomal_L11_N"/>
    <property type="match status" value="1"/>
</dbReference>
<comment type="similarity">
    <text evidence="1 7 8">Belongs to the universal ribosomal protein uL11 family.</text>
</comment>
<dbReference type="Gene3D" id="1.10.10.250">
    <property type="entry name" value="Ribosomal protein L11, C-terminal domain"/>
    <property type="match status" value="1"/>
</dbReference>
<comment type="function">
    <text evidence="7 9">Forms part of the ribosomal stalk which helps the ribosome interact with GTP-bound translation factors.</text>
</comment>
<keyword evidence="6 7" id="KW-0687">Ribonucleoprotein</keyword>
<dbReference type="InterPro" id="IPR020783">
    <property type="entry name" value="Ribosomal_uL11_C"/>
</dbReference>
<dbReference type="GO" id="GO:0006412">
    <property type="term" value="P:translation"/>
    <property type="evidence" value="ECO:0007669"/>
    <property type="project" value="UniProtKB-UniRule"/>
</dbReference>
<dbReference type="FunFam" id="1.10.10.250:FF:000001">
    <property type="entry name" value="50S ribosomal protein L11"/>
    <property type="match status" value="1"/>
</dbReference>
<dbReference type="CDD" id="cd00349">
    <property type="entry name" value="Ribosomal_L11"/>
    <property type="match status" value="1"/>
</dbReference>
<evidence type="ECO:0000256" key="5">
    <source>
        <dbReference type="ARBA" id="ARBA00022980"/>
    </source>
</evidence>
<dbReference type="Pfam" id="PF00298">
    <property type="entry name" value="Ribosomal_L11"/>
    <property type="match status" value="1"/>
</dbReference>